<protein>
    <recommendedName>
        <fullName evidence="4">ABC transporter permease</fullName>
    </recommendedName>
</protein>
<evidence type="ECO:0008006" key="4">
    <source>
        <dbReference type="Google" id="ProtNLM"/>
    </source>
</evidence>
<keyword evidence="1" id="KW-0812">Transmembrane</keyword>
<sequence length="327" mass="34092">MVLTGLTIADATITRQEIESAAAFRQSGGATFILSAPGEIDAAACDALGRLPNVSAAGAIRDTGKKLAISTLPDAPVPSFDTSAGFAAIIGADVQNRAGLVISEELAATLNVSAGDEITTRAGTTNVAGTYSYPNDGRRPGLGYAALSSTVDEAAFDECWISAWPQITNARAILFTALQPKQHDNEDQATVTQLNSTYGIEFRGADAFLGRVTRYALPVAVLVAFLLGFTAVRQRKLQIASSLHAGLPRVSLIAIHALEALVWSAPAVLLTLGIAVVIAQQLPAEDRLAVIHGLAPIAMSALIAPIGAAIAAAATSERNLFRYFKDR</sequence>
<dbReference type="RefSeq" id="WP_243570031.1">
    <property type="nucleotide sequence ID" value="NZ_BAAARD010000002.1"/>
</dbReference>
<name>A0ABY4AVY8_9MICO</name>
<evidence type="ECO:0000256" key="1">
    <source>
        <dbReference type="SAM" id="Phobius"/>
    </source>
</evidence>
<accession>A0ABY4AVY8</accession>
<reference evidence="2 3" key="1">
    <citation type="submission" date="2022-03" db="EMBL/GenBank/DDBJ databases">
        <title>Agromyces sp. isolated from the gut of P. brevitarsis seulensis larvae.</title>
        <authorList>
            <person name="Won M."/>
            <person name="Kwon S.-W."/>
        </authorList>
    </citation>
    <scope>NUCLEOTIDE SEQUENCE [LARGE SCALE GENOMIC DNA]</scope>
    <source>
        <strain evidence="2 3">KACC 16215</strain>
    </source>
</reference>
<dbReference type="Proteomes" id="UP000831304">
    <property type="component" value="Chromosome"/>
</dbReference>
<evidence type="ECO:0000313" key="2">
    <source>
        <dbReference type="EMBL" id="UOE27185.1"/>
    </source>
</evidence>
<keyword evidence="1" id="KW-0472">Membrane</keyword>
<dbReference type="EMBL" id="CP094533">
    <property type="protein sequence ID" value="UOE27185.1"/>
    <property type="molecule type" value="Genomic_DNA"/>
</dbReference>
<feature type="transmembrane region" description="Helical" evidence="1">
    <location>
        <begin position="215"/>
        <end position="232"/>
    </location>
</feature>
<evidence type="ECO:0000313" key="3">
    <source>
        <dbReference type="Proteomes" id="UP000831304"/>
    </source>
</evidence>
<keyword evidence="3" id="KW-1185">Reference proteome</keyword>
<proteinExistence type="predicted"/>
<feature type="transmembrane region" description="Helical" evidence="1">
    <location>
        <begin position="253"/>
        <end position="278"/>
    </location>
</feature>
<gene>
    <name evidence="2" type="ORF">MTP13_05215</name>
</gene>
<organism evidence="2 3">
    <name type="scientific">Agromyces soli</name>
    <dbReference type="NCBI Taxonomy" id="659012"/>
    <lineage>
        <taxon>Bacteria</taxon>
        <taxon>Bacillati</taxon>
        <taxon>Actinomycetota</taxon>
        <taxon>Actinomycetes</taxon>
        <taxon>Micrococcales</taxon>
        <taxon>Microbacteriaceae</taxon>
        <taxon>Agromyces</taxon>
    </lineage>
</organism>
<feature type="transmembrane region" description="Helical" evidence="1">
    <location>
        <begin position="290"/>
        <end position="315"/>
    </location>
</feature>
<keyword evidence="1" id="KW-1133">Transmembrane helix</keyword>